<dbReference type="EMBL" id="LXQA010174864">
    <property type="protein sequence ID" value="MCI29771.1"/>
    <property type="molecule type" value="Genomic_DNA"/>
</dbReference>
<evidence type="ECO:0000313" key="3">
    <source>
        <dbReference type="Proteomes" id="UP000265520"/>
    </source>
</evidence>
<proteinExistence type="predicted"/>
<accession>A0A392QZJ5</accession>
<keyword evidence="3" id="KW-1185">Reference proteome</keyword>
<feature type="region of interest" description="Disordered" evidence="1">
    <location>
        <begin position="1"/>
        <end position="25"/>
    </location>
</feature>
<feature type="non-terminal residue" evidence="2">
    <location>
        <position position="1"/>
    </location>
</feature>
<dbReference type="Proteomes" id="UP000265520">
    <property type="component" value="Unassembled WGS sequence"/>
</dbReference>
<name>A0A392QZJ5_9FABA</name>
<reference evidence="2 3" key="1">
    <citation type="journal article" date="2018" name="Front. Plant Sci.">
        <title>Red Clover (Trifolium pratense) and Zigzag Clover (T. medium) - A Picture of Genomic Similarities and Differences.</title>
        <authorList>
            <person name="Dluhosova J."/>
            <person name="Istvanek J."/>
            <person name="Nedelnik J."/>
            <person name="Repkova J."/>
        </authorList>
    </citation>
    <scope>NUCLEOTIDE SEQUENCE [LARGE SCALE GENOMIC DNA]</scope>
    <source>
        <strain evidence="3">cv. 10/8</strain>
        <tissue evidence="2">Leaf</tissue>
    </source>
</reference>
<dbReference type="AlphaFoldDB" id="A0A392QZJ5"/>
<sequence>SEEDTPEANDKYDITATEQVTFQSA</sequence>
<feature type="compositionally biased region" description="Polar residues" evidence="1">
    <location>
        <begin position="16"/>
        <end position="25"/>
    </location>
</feature>
<evidence type="ECO:0000313" key="2">
    <source>
        <dbReference type="EMBL" id="MCI29771.1"/>
    </source>
</evidence>
<evidence type="ECO:0000256" key="1">
    <source>
        <dbReference type="SAM" id="MobiDB-lite"/>
    </source>
</evidence>
<organism evidence="2 3">
    <name type="scientific">Trifolium medium</name>
    <dbReference type="NCBI Taxonomy" id="97028"/>
    <lineage>
        <taxon>Eukaryota</taxon>
        <taxon>Viridiplantae</taxon>
        <taxon>Streptophyta</taxon>
        <taxon>Embryophyta</taxon>
        <taxon>Tracheophyta</taxon>
        <taxon>Spermatophyta</taxon>
        <taxon>Magnoliopsida</taxon>
        <taxon>eudicotyledons</taxon>
        <taxon>Gunneridae</taxon>
        <taxon>Pentapetalae</taxon>
        <taxon>rosids</taxon>
        <taxon>fabids</taxon>
        <taxon>Fabales</taxon>
        <taxon>Fabaceae</taxon>
        <taxon>Papilionoideae</taxon>
        <taxon>50 kb inversion clade</taxon>
        <taxon>NPAAA clade</taxon>
        <taxon>Hologalegina</taxon>
        <taxon>IRL clade</taxon>
        <taxon>Trifolieae</taxon>
        <taxon>Trifolium</taxon>
    </lineage>
</organism>
<comment type="caution">
    <text evidence="2">The sequence shown here is derived from an EMBL/GenBank/DDBJ whole genome shotgun (WGS) entry which is preliminary data.</text>
</comment>
<protein>
    <submittedName>
        <fullName evidence="2">Uncharacterized protein</fullName>
    </submittedName>
</protein>